<dbReference type="InterPro" id="IPR000979">
    <property type="entry name" value="Phosphodiesterase_MJ0936/Vps29"/>
</dbReference>
<dbReference type="Pfam" id="PF12850">
    <property type="entry name" value="Metallophos_2"/>
    <property type="match status" value="1"/>
</dbReference>
<accession>A0A096ASU3</accession>
<evidence type="ECO:0000313" key="4">
    <source>
        <dbReference type="EMBL" id="KGF49795.1"/>
    </source>
</evidence>
<organism evidence="4 5">
    <name type="scientific">Prevotella disiens DNF00882</name>
    <dbReference type="NCBI Taxonomy" id="1401075"/>
    <lineage>
        <taxon>Bacteria</taxon>
        <taxon>Pseudomonadati</taxon>
        <taxon>Bacteroidota</taxon>
        <taxon>Bacteroidia</taxon>
        <taxon>Bacteroidales</taxon>
        <taxon>Prevotellaceae</taxon>
        <taxon>Prevotella</taxon>
    </lineage>
</organism>
<dbReference type="PANTHER" id="PTHR42850">
    <property type="entry name" value="METALLOPHOSPHOESTERASE"/>
    <property type="match status" value="1"/>
</dbReference>
<gene>
    <name evidence="4" type="ORF">HMPREF0654_03920</name>
</gene>
<dbReference type="PANTHER" id="PTHR42850:SF2">
    <property type="entry name" value="BLL5683 PROTEIN"/>
    <property type="match status" value="1"/>
</dbReference>
<evidence type="ECO:0000313" key="5">
    <source>
        <dbReference type="Proteomes" id="UP000029538"/>
    </source>
</evidence>
<dbReference type="GeneID" id="91081384"/>
<dbReference type="GO" id="GO:0005737">
    <property type="term" value="C:cytoplasm"/>
    <property type="evidence" value="ECO:0007669"/>
    <property type="project" value="TreeGrafter"/>
</dbReference>
<evidence type="ECO:0000256" key="2">
    <source>
        <dbReference type="RuleBase" id="RU362039"/>
    </source>
</evidence>
<dbReference type="SUPFAM" id="SSF56300">
    <property type="entry name" value="Metallo-dependent phosphatases"/>
    <property type="match status" value="1"/>
</dbReference>
<feature type="domain" description="Calcineurin-like phosphoesterase" evidence="3">
    <location>
        <begin position="1"/>
        <end position="159"/>
    </location>
</feature>
<comment type="caution">
    <text evidence="4">The sequence shown here is derived from an EMBL/GenBank/DDBJ whole genome shotgun (WGS) entry which is preliminary data.</text>
</comment>
<dbReference type="InterPro" id="IPR029052">
    <property type="entry name" value="Metallo-depent_PP-like"/>
</dbReference>
<dbReference type="EMBL" id="JRNR01000025">
    <property type="protein sequence ID" value="KGF49795.1"/>
    <property type="molecule type" value="Genomic_DNA"/>
</dbReference>
<reference evidence="4 5" key="1">
    <citation type="submission" date="2014-07" db="EMBL/GenBank/DDBJ databases">
        <authorList>
            <person name="McCorrison J."/>
            <person name="Sanka R."/>
            <person name="Torralba M."/>
            <person name="Gillis M."/>
            <person name="Haft D.H."/>
            <person name="Methe B."/>
            <person name="Sutton G."/>
            <person name="Nelson K.E."/>
        </authorList>
    </citation>
    <scope>NUCLEOTIDE SEQUENCE [LARGE SCALE GENOMIC DNA]</scope>
    <source>
        <strain evidence="4 5">DNF00882</strain>
    </source>
</reference>
<dbReference type="GO" id="GO:0046872">
    <property type="term" value="F:metal ion binding"/>
    <property type="evidence" value="ECO:0007669"/>
    <property type="project" value="UniProtKB-KW"/>
</dbReference>
<dbReference type="InterPro" id="IPR050126">
    <property type="entry name" value="Ap4A_hydrolase"/>
</dbReference>
<dbReference type="NCBIfam" id="TIGR00040">
    <property type="entry name" value="yfcE"/>
    <property type="match status" value="1"/>
</dbReference>
<sequence>MKYLLVSDIHGCRPALEKVLKFYDEQHCDMLCILGDILNYGPRNSIPEGLDPKGIVELLNERAKDIIAIRGNCDGEVDQMLLNFPILADYTLLVDQGKKLFLTHGHVYNKEKMPKGHFDAIVYGHTHLWELTPQGDTLVCNTGSITFPKGGNVATFMTYEDGKFTAYNMEGIAISEKTI</sequence>
<dbReference type="Proteomes" id="UP000029538">
    <property type="component" value="Unassembled WGS sequence"/>
</dbReference>
<dbReference type="AlphaFoldDB" id="A0A096ASU3"/>
<name>A0A096ASU3_9BACT</name>
<evidence type="ECO:0000256" key="1">
    <source>
        <dbReference type="ARBA" id="ARBA00008950"/>
    </source>
</evidence>
<protein>
    <recommendedName>
        <fullName evidence="2">Phosphoesterase</fullName>
        <ecNumber evidence="2">3.1.4.-</ecNumber>
    </recommendedName>
</protein>
<comment type="similarity">
    <text evidence="1 2">Belongs to the metallophosphoesterase superfamily. YfcE family.</text>
</comment>
<proteinExistence type="inferred from homology"/>
<dbReference type="InterPro" id="IPR024654">
    <property type="entry name" value="Calcineurin-like_PHP_lpxH"/>
</dbReference>
<dbReference type="EC" id="3.1.4.-" evidence="2"/>
<dbReference type="Gene3D" id="3.60.21.10">
    <property type="match status" value="1"/>
</dbReference>
<dbReference type="NCBIfam" id="NF006988">
    <property type="entry name" value="PRK09453.1"/>
    <property type="match status" value="1"/>
</dbReference>
<dbReference type="RefSeq" id="WP_021669895.1">
    <property type="nucleotide sequence ID" value="NZ_JRNR01000025.1"/>
</dbReference>
<comment type="cofactor">
    <cofactor evidence="2">
        <name>a divalent metal cation</name>
        <dbReference type="ChEBI" id="CHEBI:60240"/>
    </cofactor>
</comment>
<dbReference type="GO" id="GO:0016791">
    <property type="term" value="F:phosphatase activity"/>
    <property type="evidence" value="ECO:0007669"/>
    <property type="project" value="TreeGrafter"/>
</dbReference>
<keyword evidence="2" id="KW-0479">Metal-binding</keyword>
<evidence type="ECO:0000259" key="3">
    <source>
        <dbReference type="Pfam" id="PF12850"/>
    </source>
</evidence>